<dbReference type="SMART" id="SM00849">
    <property type="entry name" value="Lactamase_B"/>
    <property type="match status" value="1"/>
</dbReference>
<dbReference type="PANTHER" id="PTHR23131">
    <property type="entry name" value="ENDORIBONUCLEASE LACTB2"/>
    <property type="match status" value="1"/>
</dbReference>
<dbReference type="SUPFAM" id="SSF56281">
    <property type="entry name" value="Metallo-hydrolase/oxidoreductase"/>
    <property type="match status" value="1"/>
</dbReference>
<proteinExistence type="predicted"/>
<evidence type="ECO:0000313" key="3">
    <source>
        <dbReference type="Proteomes" id="UP000657931"/>
    </source>
</evidence>
<organism evidence="2 3">
    <name type="scientific">Cytobacillus stercorigallinarum</name>
    <dbReference type="NCBI Taxonomy" id="2762240"/>
    <lineage>
        <taxon>Bacteria</taxon>
        <taxon>Bacillati</taxon>
        <taxon>Bacillota</taxon>
        <taxon>Bacilli</taxon>
        <taxon>Bacillales</taxon>
        <taxon>Bacillaceae</taxon>
        <taxon>Cytobacillus</taxon>
    </lineage>
</organism>
<name>A0ABR8QLT8_9BACI</name>
<dbReference type="EMBL" id="JACSQT010000002">
    <property type="protein sequence ID" value="MBD7936474.1"/>
    <property type="molecule type" value="Genomic_DNA"/>
</dbReference>
<protein>
    <submittedName>
        <fullName evidence="2">MBL fold metallo-hydrolase</fullName>
    </submittedName>
</protein>
<evidence type="ECO:0000313" key="2">
    <source>
        <dbReference type="EMBL" id="MBD7936474.1"/>
    </source>
</evidence>
<dbReference type="InterPro" id="IPR001279">
    <property type="entry name" value="Metallo-B-lactamas"/>
</dbReference>
<reference evidence="2 3" key="1">
    <citation type="submission" date="2020-08" db="EMBL/GenBank/DDBJ databases">
        <title>A Genomic Blueprint of the Chicken Gut Microbiome.</title>
        <authorList>
            <person name="Gilroy R."/>
            <person name="Ravi A."/>
            <person name="Getino M."/>
            <person name="Pursley I."/>
            <person name="Horton D.L."/>
            <person name="Alikhan N.-F."/>
            <person name="Baker D."/>
            <person name="Gharbi K."/>
            <person name="Hall N."/>
            <person name="Watson M."/>
            <person name="Adriaenssens E.M."/>
            <person name="Foster-Nyarko E."/>
            <person name="Jarju S."/>
            <person name="Secka A."/>
            <person name="Antonio M."/>
            <person name="Oren A."/>
            <person name="Chaudhuri R."/>
            <person name="La Ragione R.M."/>
            <person name="Hildebrand F."/>
            <person name="Pallen M.J."/>
        </authorList>
    </citation>
    <scope>NUCLEOTIDE SEQUENCE [LARGE SCALE GENOMIC DNA]</scope>
    <source>
        <strain evidence="2 3">Sa5YUA1</strain>
    </source>
</reference>
<feature type="domain" description="Metallo-beta-lactamase" evidence="1">
    <location>
        <begin position="22"/>
        <end position="189"/>
    </location>
</feature>
<dbReference type="InterPro" id="IPR036866">
    <property type="entry name" value="RibonucZ/Hydroxyglut_hydro"/>
</dbReference>
<dbReference type="Gene3D" id="1.10.10.10">
    <property type="entry name" value="Winged helix-like DNA-binding domain superfamily/Winged helix DNA-binding domain"/>
    <property type="match status" value="1"/>
</dbReference>
<comment type="caution">
    <text evidence="2">The sequence shown here is derived from an EMBL/GenBank/DDBJ whole genome shotgun (WGS) entry which is preliminary data.</text>
</comment>
<sequence>MKSDINVLRIPIPTPTLWPYTTTNSYIIGNKEETLIIDTGYNQPITRETLQTALKKHELPIPKKILLTHGHKDHSPGVKQLLDWQIPTFIHPLEEPEIRRNVQIDNLHYLSDHEEISIGDESLIVLHLPGHSPGHLSFYLPSKKILLAGDNLIEKGTSWIGTPDGNMKDYFITLEKIKSLSLTMVGPGHGDWIHNPYEHIEYVLNRRKQREEQILHILKDNEPLLLHEITNKIYDGHIHPSNKVVAEKTTEAHLIKLIDERKVIQNRNAYSIYS</sequence>
<gene>
    <name evidence="2" type="ORF">H9655_05505</name>
</gene>
<dbReference type="InterPro" id="IPR036388">
    <property type="entry name" value="WH-like_DNA-bd_sf"/>
</dbReference>
<dbReference type="RefSeq" id="WP_191811745.1">
    <property type="nucleotide sequence ID" value="NZ_JACSQT010000002.1"/>
</dbReference>
<dbReference type="CDD" id="cd06262">
    <property type="entry name" value="metallo-hydrolase-like_MBL-fold"/>
    <property type="match status" value="1"/>
</dbReference>
<keyword evidence="3" id="KW-1185">Reference proteome</keyword>
<dbReference type="Gene3D" id="3.60.15.10">
    <property type="entry name" value="Ribonuclease Z/Hydroxyacylglutathione hydrolase-like"/>
    <property type="match status" value="1"/>
</dbReference>
<dbReference type="Pfam" id="PF00753">
    <property type="entry name" value="Lactamase_B"/>
    <property type="match status" value="1"/>
</dbReference>
<dbReference type="Proteomes" id="UP000657931">
    <property type="component" value="Unassembled WGS sequence"/>
</dbReference>
<dbReference type="PANTHER" id="PTHR23131:SF0">
    <property type="entry name" value="ENDORIBONUCLEASE LACTB2"/>
    <property type="match status" value="1"/>
</dbReference>
<accession>A0ABR8QLT8</accession>
<evidence type="ECO:0000259" key="1">
    <source>
        <dbReference type="SMART" id="SM00849"/>
    </source>
</evidence>
<dbReference type="InterPro" id="IPR050662">
    <property type="entry name" value="Sec-metab_biosynth-thioest"/>
</dbReference>